<protein>
    <recommendedName>
        <fullName evidence="3">CHAT domain-containing protein</fullName>
    </recommendedName>
</protein>
<gene>
    <name evidence="4" type="ORF">FGO68_gene6478</name>
</gene>
<keyword evidence="1" id="KW-0677">Repeat</keyword>
<evidence type="ECO:0000313" key="4">
    <source>
        <dbReference type="EMBL" id="TNV87968.1"/>
    </source>
</evidence>
<dbReference type="EMBL" id="RRYP01000119">
    <property type="protein sequence ID" value="TNV87968.1"/>
    <property type="molecule type" value="Genomic_DNA"/>
</dbReference>
<dbReference type="Pfam" id="PF02493">
    <property type="entry name" value="MORN"/>
    <property type="match status" value="3"/>
</dbReference>
<feature type="compositionally biased region" description="Polar residues" evidence="2">
    <location>
        <begin position="1007"/>
        <end position="1016"/>
    </location>
</feature>
<evidence type="ECO:0000256" key="1">
    <source>
        <dbReference type="ARBA" id="ARBA00022737"/>
    </source>
</evidence>
<dbReference type="PANTHER" id="PTHR43215:SF14">
    <property type="entry name" value="RADIAL SPOKE HEAD 1 HOMOLOG"/>
    <property type="match status" value="1"/>
</dbReference>
<dbReference type="Proteomes" id="UP000785679">
    <property type="component" value="Unassembled WGS sequence"/>
</dbReference>
<dbReference type="PANTHER" id="PTHR43215">
    <property type="entry name" value="RADIAL SPOKE HEAD 1 HOMOLOG"/>
    <property type="match status" value="1"/>
</dbReference>
<proteinExistence type="predicted"/>
<evidence type="ECO:0000259" key="3">
    <source>
        <dbReference type="Pfam" id="PF12770"/>
    </source>
</evidence>
<reference evidence="4" key="1">
    <citation type="submission" date="2019-06" db="EMBL/GenBank/DDBJ databases">
        <authorList>
            <person name="Zheng W."/>
        </authorList>
    </citation>
    <scope>NUCLEOTIDE SEQUENCE</scope>
    <source>
        <strain evidence="4">QDHG01</strain>
    </source>
</reference>
<comment type="caution">
    <text evidence="4">The sequence shown here is derived from an EMBL/GenBank/DDBJ whole genome shotgun (WGS) entry which is preliminary data.</text>
</comment>
<feature type="domain" description="CHAT" evidence="3">
    <location>
        <begin position="316"/>
        <end position="489"/>
    </location>
</feature>
<evidence type="ECO:0000313" key="5">
    <source>
        <dbReference type="Proteomes" id="UP000785679"/>
    </source>
</evidence>
<feature type="compositionally biased region" description="Polar residues" evidence="2">
    <location>
        <begin position="979"/>
        <end position="1000"/>
    </location>
</feature>
<dbReference type="SUPFAM" id="SSF82185">
    <property type="entry name" value="Histone H3 K4-specific methyltransferase SET7/9 N-terminal domain"/>
    <property type="match status" value="1"/>
</dbReference>
<sequence length="2740" mass="317001">MSRQVVDASPENVVPQQIKITIPGKVVQTQSHLCTTSLSSKEIMRQVLKQFKVKGLEKVQFKGEKMNDVNFDAEMQNSVAQDISWRLDQTQSTTIVEDELYANQAKIIIFSQDYIKNKTEESTSYDQTLLDAIIKILAVNGSALDLTDAEVKTLVSLQDKPLLTTRVMHHQVRFSSPQPIKEESKGEPITKFEIKVDQTNSSGGNHQLAHQMSLQSNTSAILIRDGSLALVDSKSINGETVKELSFYIKREMKSIWKKRTERVDHGLKVVYPGCQEILKKDKQQALGNKNSIYQICDLLFLFSLPLVEKEKDKDALKPNEQQVLEIEKEYRLIKRMIEEQNIDFLMAKKPATEKTLLEAFQKKPKIVHISCHGQRKNEKNAANLRLEDDNQIALEVQFNKQNIEKICDSISNNNEGIQLLFINACHSQEVAEYFQEKLHVPVVIAINNQDAIADDAAIEFSRQFYSYLILGYTPKEAHRIAMNFVHADKYMDKSTCADHAHEPWCEYQKTLDRHHGISNLTVQNPEYLTKFKALTVPPSCICNNSDNVHQPHCPSKNFSCYCPERYKNSHQAECTFYKRFKQEFLDKKQIGNMEHLIKEPETRARLRSKWTHEHLCCCKPGTDHGEAKKFIILGKGVEEKLFEEVYSGKVYDNSNSSLRQNLIKIDPKNPSNIQVRNLHIQEIAQFFRTHPWTVKQEEDLILHFYGPEGIGKEDIVAQAVHQAFTRDHLRYAFMFHFNHGSVEQCLKVIYTELNKQLNLKIQNKLTTESIVEGINKQDSLRNLFTIVIVLNKPEKVCKTEHQKELISQLITQLHNKVDKEIGLKIAIIEDANSNNDSQLLNVLDKTTRKAMYLPDSEQSEKEFYQIANALMQPTLKWIPDDKLPQQQKSNEYLMHQFFKNIYEKLKENSTINRSHCQRFFAKLKKELFRDNQNALKFKTSFEKRREYTNCMLKLQIKQSKVIRKGEMIPEVQAAIDATFKSQTPPINQTSEESKCNSSPEVNKLSEGASSRDFTQSKVREVESQDTVCSKCREQIQDADDFDESFEVNFSPKKEKNIELHEILQKREEIFSKDGIISLIKTPSQKIVNILQFSKKRNQSMDYFITKCKIPLVEEVQFKKAFKFDQGWYQGFVKNNTQTPQGYGLYINKDDGSVYEGFRVNGLREGPGVYVENFNQEKEQISEYLESTLLIYEGNWDNNQPHSQGTMYFPNGDVYIGNFNEGNMNGKGMLYVNKEKCLYFGYFENGQKIESFKVLTQVYFNILCNSKLQLVFLTLFTFSDVSKDTETLQIMGNVYLQDYHFDILNASDGGINQPLNLILVPQFQTALKLGDIEDKKVSPLDQGKMISECIACPSIRPGFDGDGLRKLYISATDGLIEASMVAKPIMVEVNAHKLLRIVNNFQQGKSQNEISDILNFLQFISLSYDSSQFFLFSAVLGLDGACSPILAKQQLFEMEAIHKDLKQLVTNLKNDFFKCKSNNLLQYPQIKVPLKLKNWGARIDIDHQELEKQARILLTSIQQTIIEKPISYLKDELANIDIQIANSKELTQNEVQALIHSEFASVFVFNKNIHKNKESNLQLKMFAKSTINDKRIMLGKTFLDYYKIMQYIDLFTKIPEKDRGALADYQSMALDAPLAQSKIGKLIQIVDLSGESLRQKINHLKEIVCKIILQKVIYGDIEESHQLSQIFSTRDDTLLKSLNFMNLQMNNSFKDIEQVQKRLICDALAIQDVLQELKVCENQLEQYEKLYDENTLLYLIGTFIQHLGLDQTIQLLKKLEFNYFKIPGPTFQYNTEGFKIFQHFEYDSSQLKQIEETLGYQFDKEKPWLYLAFQQDSRNEALQKPMSDIGRAFIKLAICSFCDRAYPDNQLGMKVSDNLQELFQSEFMLIFLAKKLKLDDYISVDTINQDQLSSILNELSKNPTEFPLENEQAKFNGFGDRLNQFKSQSKIFMSAKSQLSIEKHATLILMAALLYDAKQEQRMEIMYSEFCQLIPFALALCSSDLDLKDISLFPLLQYTSLQSMIARSTTVNDRYAANPAKRPNGKRIKFSQIMLKYYEVAEEINEENTIEQMTIPDNMLINAKTYTVEQLEKDHNIAFNLRDDELINVKMDTSTDGSAQYVVHIIHSKALKYLFYIQETKRQERSLLQEFIFRANNDYHHLVVSRIDKGDQLLRSHSSLSQAKNEVDDGKIILAQKLDLVMTMKSKNEVLIEQSIDQKAKIAERRDELLAMAKNKAEAINFIKQFVNGGDQSNSNVIKNFKSGTEWISYKIGSMNIKQPRLDKSEITGNESQSQLSAKFEIKIKTQIYQQQLFQIFDIIDFPNKILQDWIEIIVLQKNQCTVSDYLMLRMDTPNFKTLFYSLKPDLTKDAQLKKVHDIIRIMLQTVFYIADLNQNKGLFHGNDKLDRIHMSPDGLRGFIDQGTFVSFQSPDDRHEVSVCNQTNGKIEFKQRQKKSKFFTKDDLLKEDWYELFRVCCEEIKYDLEQHPHLQETFSKVGGREIQEIVKNDQYQLAFYKAQLISVNAGLCLKIIASLRQYNTPYYSYNFWRFFEGCIKPELFIQTKLLAVIKGNFDRNIRQMERNQGELDDIEELFMQDHWWTLIQDDSTSLQTTGEALQIEKHPWLEVASKLKQLILQAPQSSFAPLEQQEHQEESKEQTAVVDINIIEVINSYAKTLEGLEEELAKKIKTSLLNAFTYPAHFIREEIRDEIRSLKDIDFSAKEQRIKEITDNYNLALETITKAFN</sequence>
<dbReference type="InterPro" id="IPR024983">
    <property type="entry name" value="CHAT_dom"/>
</dbReference>
<dbReference type="Pfam" id="PF12770">
    <property type="entry name" value="CHAT"/>
    <property type="match status" value="1"/>
</dbReference>
<dbReference type="OrthoDB" id="300500at2759"/>
<dbReference type="SMART" id="SM00698">
    <property type="entry name" value="MORN"/>
    <property type="match status" value="3"/>
</dbReference>
<dbReference type="Gene3D" id="2.20.110.10">
    <property type="entry name" value="Histone H3 K4-specific methyltransferase SET7/9 N-terminal domain"/>
    <property type="match status" value="1"/>
</dbReference>
<dbReference type="InterPro" id="IPR003409">
    <property type="entry name" value="MORN"/>
</dbReference>
<accession>A0A8J8P677</accession>
<evidence type="ECO:0000256" key="2">
    <source>
        <dbReference type="SAM" id="MobiDB-lite"/>
    </source>
</evidence>
<name>A0A8J8P677_HALGN</name>
<feature type="region of interest" description="Disordered" evidence="2">
    <location>
        <begin position="979"/>
        <end position="1016"/>
    </location>
</feature>
<organism evidence="4 5">
    <name type="scientific">Halteria grandinella</name>
    <dbReference type="NCBI Taxonomy" id="5974"/>
    <lineage>
        <taxon>Eukaryota</taxon>
        <taxon>Sar</taxon>
        <taxon>Alveolata</taxon>
        <taxon>Ciliophora</taxon>
        <taxon>Intramacronucleata</taxon>
        <taxon>Spirotrichea</taxon>
        <taxon>Stichotrichia</taxon>
        <taxon>Sporadotrichida</taxon>
        <taxon>Halteriidae</taxon>
        <taxon>Halteria</taxon>
    </lineage>
</organism>
<keyword evidence="5" id="KW-1185">Reference proteome</keyword>